<feature type="transmembrane region" description="Helical" evidence="7">
    <location>
        <begin position="347"/>
        <end position="366"/>
    </location>
</feature>
<dbReference type="AlphaFoldDB" id="A0A8H6CNW1"/>
<feature type="compositionally biased region" description="Polar residues" evidence="6">
    <location>
        <begin position="587"/>
        <end position="598"/>
    </location>
</feature>
<organism evidence="8 9">
    <name type="scientific">Letharia lupina</name>
    <dbReference type="NCBI Taxonomy" id="560253"/>
    <lineage>
        <taxon>Eukaryota</taxon>
        <taxon>Fungi</taxon>
        <taxon>Dikarya</taxon>
        <taxon>Ascomycota</taxon>
        <taxon>Pezizomycotina</taxon>
        <taxon>Lecanoromycetes</taxon>
        <taxon>OSLEUM clade</taxon>
        <taxon>Lecanoromycetidae</taxon>
        <taxon>Lecanorales</taxon>
        <taxon>Lecanorineae</taxon>
        <taxon>Parmeliaceae</taxon>
        <taxon>Letharia</taxon>
    </lineage>
</organism>
<feature type="transmembrane region" description="Helical" evidence="7">
    <location>
        <begin position="419"/>
        <end position="444"/>
    </location>
</feature>
<feature type="transmembrane region" description="Helical" evidence="7">
    <location>
        <begin position="499"/>
        <end position="515"/>
    </location>
</feature>
<name>A0A8H6CNW1_9LECA</name>
<feature type="compositionally biased region" description="Polar residues" evidence="6">
    <location>
        <begin position="669"/>
        <end position="686"/>
    </location>
</feature>
<dbReference type="GO" id="GO:0022857">
    <property type="term" value="F:transmembrane transporter activity"/>
    <property type="evidence" value="ECO:0007669"/>
    <property type="project" value="InterPro"/>
</dbReference>
<accession>A0A8H6CNW1</accession>
<feature type="region of interest" description="Disordered" evidence="6">
    <location>
        <begin position="635"/>
        <end position="692"/>
    </location>
</feature>
<feature type="transmembrane region" description="Helical" evidence="7">
    <location>
        <begin position="395"/>
        <end position="413"/>
    </location>
</feature>
<gene>
    <name evidence="8" type="ORF">HO133_008408</name>
</gene>
<dbReference type="Proteomes" id="UP000593566">
    <property type="component" value="Unassembled WGS sequence"/>
</dbReference>
<feature type="transmembrane region" description="Helical" evidence="7">
    <location>
        <begin position="89"/>
        <end position="109"/>
    </location>
</feature>
<evidence type="ECO:0000256" key="4">
    <source>
        <dbReference type="ARBA" id="ARBA00022989"/>
    </source>
</evidence>
<comment type="caution">
    <text evidence="8">The sequence shown here is derived from an EMBL/GenBank/DDBJ whole genome shotgun (WGS) entry which is preliminary data.</text>
</comment>
<dbReference type="Pfam" id="PF13520">
    <property type="entry name" value="AA_permease_2"/>
    <property type="match status" value="1"/>
</dbReference>
<dbReference type="GeneID" id="59336804"/>
<keyword evidence="9" id="KW-1185">Reference proteome</keyword>
<evidence type="ECO:0000256" key="1">
    <source>
        <dbReference type="ARBA" id="ARBA00004141"/>
    </source>
</evidence>
<feature type="transmembrane region" description="Helical" evidence="7">
    <location>
        <begin position="465"/>
        <end position="487"/>
    </location>
</feature>
<dbReference type="PANTHER" id="PTHR45649">
    <property type="entry name" value="AMINO-ACID PERMEASE BAT1"/>
    <property type="match status" value="1"/>
</dbReference>
<proteinExistence type="predicted"/>
<evidence type="ECO:0000313" key="9">
    <source>
        <dbReference type="Proteomes" id="UP000593566"/>
    </source>
</evidence>
<dbReference type="GO" id="GO:0016020">
    <property type="term" value="C:membrane"/>
    <property type="evidence" value="ECO:0007669"/>
    <property type="project" value="UniProtKB-SubCell"/>
</dbReference>
<feature type="transmembrane region" description="Helical" evidence="7">
    <location>
        <begin position="183"/>
        <end position="200"/>
    </location>
</feature>
<feature type="region of interest" description="Disordered" evidence="6">
    <location>
        <begin position="531"/>
        <end position="618"/>
    </location>
</feature>
<feature type="transmembrane region" description="Helical" evidence="7">
    <location>
        <begin position="146"/>
        <end position="171"/>
    </location>
</feature>
<feature type="transmembrane region" description="Helical" evidence="7">
    <location>
        <begin position="294"/>
        <end position="317"/>
    </location>
</feature>
<keyword evidence="2" id="KW-0813">Transport</keyword>
<dbReference type="Gene3D" id="1.20.1740.10">
    <property type="entry name" value="Amino acid/polyamine transporter I"/>
    <property type="match status" value="1"/>
</dbReference>
<evidence type="ECO:0000256" key="2">
    <source>
        <dbReference type="ARBA" id="ARBA00022448"/>
    </source>
</evidence>
<evidence type="ECO:0000256" key="7">
    <source>
        <dbReference type="SAM" id="Phobius"/>
    </source>
</evidence>
<sequence>MAGFDEPSASYGETKDRAKVELHDLSEGSPIEGKYMGTDSDRHDMLVLGRKQVLRRNFQFLSTVGFAAVLISTWEILFANVLFSLTDGGTAGIFWGYTVTVIASIFIYLSVGEMASMSPTAGGQYHWVSEFSPPWCQKYLSYITGWILATGWQGSVVGLSFLAGTIIQGLITLNNSSYNPQPWHGTLLVIAVVLFAIVFNTSMAKQLPMVEIVILFIHILGLFAIVIPLLVMAPSRNSGRTALLDFYNGGNWSTVGLATMIGLLTPLGSMLGFDCAVHMSEEIRDASDTLPRSIFWGVVLNVILGYLAVFTLCFTITDPSAILNTATKYPFIQLFYNITNSYVGTNIMVAIIIIALVCAVIAEIATASRQIWSFARDGGLPFSPFLSKVSPSFPIPLNAVIVSFLCGIVISLINLGSAVALNAIISLTISALLASYILSIGCILSKRLRREPLPSARWSLGRAGMAVNIIALVFLVAFFVFCFFPTATPVQPDTMNWNIVMFGGIFVWATVFYVVKGRKTLKKIATVQDSDVPATGTATPSIPKKRASEAEVGPSALRNTSHASLGPERQKSLPIPGRKAHLEQDHQLAQQDQDGQSRTTERGSKSMDERPLLDKISEEPDVMFDDNDISHHQRVVCSPESPVLPRPHQRHALPLPPDPVNHFREASPRPQSRNSTLKGPRTSQGEISDHAA</sequence>
<comment type="subcellular location">
    <subcellularLocation>
        <location evidence="1">Membrane</location>
        <topology evidence="1">Multi-pass membrane protein</topology>
    </subcellularLocation>
</comment>
<evidence type="ECO:0000256" key="6">
    <source>
        <dbReference type="SAM" id="MobiDB-lite"/>
    </source>
</evidence>
<evidence type="ECO:0008006" key="10">
    <source>
        <dbReference type="Google" id="ProtNLM"/>
    </source>
</evidence>
<feature type="compositionally biased region" description="Basic and acidic residues" evidence="6">
    <location>
        <begin position="599"/>
        <end position="618"/>
    </location>
</feature>
<dbReference type="EMBL" id="JACCJB010000005">
    <property type="protein sequence ID" value="KAF6226967.1"/>
    <property type="molecule type" value="Genomic_DNA"/>
</dbReference>
<feature type="transmembrane region" description="Helical" evidence="7">
    <location>
        <begin position="212"/>
        <end position="232"/>
    </location>
</feature>
<feature type="transmembrane region" description="Helical" evidence="7">
    <location>
        <begin position="60"/>
        <end position="83"/>
    </location>
</feature>
<evidence type="ECO:0000256" key="3">
    <source>
        <dbReference type="ARBA" id="ARBA00022692"/>
    </source>
</evidence>
<keyword evidence="3 7" id="KW-0812">Transmembrane</keyword>
<evidence type="ECO:0000313" key="8">
    <source>
        <dbReference type="EMBL" id="KAF6226967.1"/>
    </source>
</evidence>
<dbReference type="PANTHER" id="PTHR45649:SF41">
    <property type="entry name" value="TRANSPORTER, PUTATIVE (EUROFUNG)-RELATED"/>
    <property type="match status" value="1"/>
</dbReference>
<protein>
    <recommendedName>
        <fullName evidence="10">Amino acid transporter</fullName>
    </recommendedName>
</protein>
<evidence type="ECO:0000256" key="5">
    <source>
        <dbReference type="ARBA" id="ARBA00023136"/>
    </source>
</evidence>
<reference evidence="8 9" key="1">
    <citation type="journal article" date="2020" name="Genomics">
        <title>Complete, high-quality genomes from long-read metagenomic sequencing of two wolf lichen thalli reveals enigmatic genome architecture.</title>
        <authorList>
            <person name="McKenzie S.K."/>
            <person name="Walston R.F."/>
            <person name="Allen J.L."/>
        </authorList>
    </citation>
    <scope>NUCLEOTIDE SEQUENCE [LARGE SCALE GENOMIC DNA]</scope>
    <source>
        <strain evidence="8">WasteWater1</strain>
    </source>
</reference>
<keyword evidence="5 7" id="KW-0472">Membrane</keyword>
<keyword evidence="4 7" id="KW-1133">Transmembrane helix</keyword>
<feature type="transmembrane region" description="Helical" evidence="7">
    <location>
        <begin position="252"/>
        <end position="273"/>
    </location>
</feature>
<dbReference type="InterPro" id="IPR002293">
    <property type="entry name" value="AA/rel_permease1"/>
</dbReference>
<dbReference type="RefSeq" id="XP_037155275.1">
    <property type="nucleotide sequence ID" value="XM_037299274.1"/>
</dbReference>